<sequence>MNLRIEESGWSGNHEFDTATASKNSFTRNFKEEYKNQRGIKLLQSSFHQEFQGTAKGHCGFSYRMQVKRPFQAFCFETNFGLQET</sequence>
<accession>A0ABR2AIT3</accession>
<evidence type="ECO:0000313" key="2">
    <source>
        <dbReference type="Proteomes" id="UP001472677"/>
    </source>
</evidence>
<keyword evidence="2" id="KW-1185">Reference proteome</keyword>
<dbReference type="Proteomes" id="UP001472677">
    <property type="component" value="Unassembled WGS sequence"/>
</dbReference>
<protein>
    <submittedName>
        <fullName evidence="1">Uncharacterized protein</fullName>
    </submittedName>
</protein>
<organism evidence="1 2">
    <name type="scientific">Hibiscus sabdariffa</name>
    <name type="common">roselle</name>
    <dbReference type="NCBI Taxonomy" id="183260"/>
    <lineage>
        <taxon>Eukaryota</taxon>
        <taxon>Viridiplantae</taxon>
        <taxon>Streptophyta</taxon>
        <taxon>Embryophyta</taxon>
        <taxon>Tracheophyta</taxon>
        <taxon>Spermatophyta</taxon>
        <taxon>Magnoliopsida</taxon>
        <taxon>eudicotyledons</taxon>
        <taxon>Gunneridae</taxon>
        <taxon>Pentapetalae</taxon>
        <taxon>rosids</taxon>
        <taxon>malvids</taxon>
        <taxon>Malvales</taxon>
        <taxon>Malvaceae</taxon>
        <taxon>Malvoideae</taxon>
        <taxon>Hibiscus</taxon>
    </lineage>
</organism>
<gene>
    <name evidence="1" type="ORF">V6N12_000005</name>
</gene>
<name>A0ABR2AIT3_9ROSI</name>
<proteinExistence type="predicted"/>
<reference evidence="1 2" key="1">
    <citation type="journal article" date="2024" name="G3 (Bethesda)">
        <title>Genome assembly of Hibiscus sabdariffa L. provides insights into metabolisms of medicinal natural products.</title>
        <authorList>
            <person name="Kim T."/>
        </authorList>
    </citation>
    <scope>NUCLEOTIDE SEQUENCE [LARGE SCALE GENOMIC DNA]</scope>
    <source>
        <strain evidence="1">TK-2024</strain>
        <tissue evidence="1">Old leaves</tissue>
    </source>
</reference>
<evidence type="ECO:0000313" key="1">
    <source>
        <dbReference type="EMBL" id="KAK8493163.1"/>
    </source>
</evidence>
<comment type="caution">
    <text evidence="1">The sequence shown here is derived from an EMBL/GenBank/DDBJ whole genome shotgun (WGS) entry which is preliminary data.</text>
</comment>
<dbReference type="EMBL" id="JBBPBM010000641">
    <property type="protein sequence ID" value="KAK8493163.1"/>
    <property type="molecule type" value="Genomic_DNA"/>
</dbReference>